<organism evidence="7 8">
    <name type="scientific">Litorimonas cladophorae</name>
    <dbReference type="NCBI Taxonomy" id="1220491"/>
    <lineage>
        <taxon>Bacteria</taxon>
        <taxon>Pseudomonadati</taxon>
        <taxon>Pseudomonadota</taxon>
        <taxon>Alphaproteobacteria</taxon>
        <taxon>Maricaulales</taxon>
        <taxon>Robiginitomaculaceae</taxon>
    </lineage>
</organism>
<keyword evidence="3 5" id="KW-0540">Nuclease</keyword>
<evidence type="ECO:0000256" key="5">
    <source>
        <dbReference type="HAMAP-Rule" id="MF_00651"/>
    </source>
</evidence>
<keyword evidence="8" id="KW-1185">Reference proteome</keyword>
<dbReference type="SUPFAM" id="SSF53098">
    <property type="entry name" value="Ribonuclease H-like"/>
    <property type="match status" value="1"/>
</dbReference>
<evidence type="ECO:0000256" key="1">
    <source>
        <dbReference type="ARBA" id="ARBA00022490"/>
    </source>
</evidence>
<dbReference type="NCBIfam" id="TIGR00250">
    <property type="entry name" value="RNAse_H_YqgF"/>
    <property type="match status" value="1"/>
</dbReference>
<feature type="domain" description="YqgF/RNase H-like" evidence="6">
    <location>
        <begin position="14"/>
        <end position="114"/>
    </location>
</feature>
<dbReference type="PANTHER" id="PTHR33317:SF4">
    <property type="entry name" value="POLYNUCLEOTIDYL TRANSFERASE, RIBONUCLEASE H-LIKE SUPERFAMILY PROTEIN"/>
    <property type="match status" value="1"/>
</dbReference>
<keyword evidence="2 5" id="KW-0690">Ribosome biogenesis</keyword>
<dbReference type="AlphaFoldDB" id="A0A918NDT2"/>
<dbReference type="InterPro" id="IPR005227">
    <property type="entry name" value="YqgF"/>
</dbReference>
<dbReference type="Pfam" id="PF03652">
    <property type="entry name" value="RuvX"/>
    <property type="match status" value="1"/>
</dbReference>
<dbReference type="Gene3D" id="3.30.420.140">
    <property type="entry name" value="YqgF/RNase H-like domain"/>
    <property type="match status" value="1"/>
</dbReference>
<dbReference type="InterPro" id="IPR012337">
    <property type="entry name" value="RNaseH-like_sf"/>
</dbReference>
<dbReference type="GO" id="GO:0000967">
    <property type="term" value="P:rRNA 5'-end processing"/>
    <property type="evidence" value="ECO:0007669"/>
    <property type="project" value="UniProtKB-UniRule"/>
</dbReference>
<dbReference type="GO" id="GO:0016788">
    <property type="term" value="F:hydrolase activity, acting on ester bonds"/>
    <property type="evidence" value="ECO:0007669"/>
    <property type="project" value="UniProtKB-UniRule"/>
</dbReference>
<dbReference type="Proteomes" id="UP000600865">
    <property type="component" value="Unassembled WGS sequence"/>
</dbReference>
<name>A0A918NDT2_9PROT</name>
<dbReference type="GO" id="GO:0005829">
    <property type="term" value="C:cytosol"/>
    <property type="evidence" value="ECO:0007669"/>
    <property type="project" value="TreeGrafter"/>
</dbReference>
<comment type="similarity">
    <text evidence="5">Belongs to the YqgF HJR family.</text>
</comment>
<dbReference type="PANTHER" id="PTHR33317">
    <property type="entry name" value="POLYNUCLEOTIDYL TRANSFERASE, RIBONUCLEASE H-LIKE SUPERFAMILY PROTEIN"/>
    <property type="match status" value="1"/>
</dbReference>
<keyword evidence="1 5" id="KW-0963">Cytoplasm</keyword>
<reference evidence="7 8" key="1">
    <citation type="journal article" date="2014" name="Int. J. Syst. Evol. Microbiol.">
        <title>Complete genome sequence of Corynebacterium casei LMG S-19264T (=DSM 44701T), isolated from a smear-ripened cheese.</title>
        <authorList>
            <consortium name="US DOE Joint Genome Institute (JGI-PGF)"/>
            <person name="Walter F."/>
            <person name="Albersmeier A."/>
            <person name="Kalinowski J."/>
            <person name="Ruckert C."/>
        </authorList>
    </citation>
    <scope>NUCLEOTIDE SEQUENCE [LARGE SCALE GENOMIC DNA]</scope>
    <source>
        <strain evidence="7 8">KCTC 23968</strain>
    </source>
</reference>
<evidence type="ECO:0000256" key="3">
    <source>
        <dbReference type="ARBA" id="ARBA00022722"/>
    </source>
</evidence>
<dbReference type="InterPro" id="IPR006641">
    <property type="entry name" value="YqgF/RNaseH-like_dom"/>
</dbReference>
<dbReference type="SMART" id="SM00732">
    <property type="entry name" value="YqgFc"/>
    <property type="match status" value="1"/>
</dbReference>
<evidence type="ECO:0000313" key="8">
    <source>
        <dbReference type="Proteomes" id="UP000600865"/>
    </source>
</evidence>
<dbReference type="CDD" id="cd16964">
    <property type="entry name" value="YqgF"/>
    <property type="match status" value="1"/>
</dbReference>
<dbReference type="GO" id="GO:0004518">
    <property type="term" value="F:nuclease activity"/>
    <property type="evidence" value="ECO:0007669"/>
    <property type="project" value="UniProtKB-KW"/>
</dbReference>
<evidence type="ECO:0000259" key="6">
    <source>
        <dbReference type="SMART" id="SM00732"/>
    </source>
</evidence>
<dbReference type="InterPro" id="IPR037027">
    <property type="entry name" value="YqgF/RNaseH-like_dom_sf"/>
</dbReference>
<dbReference type="EC" id="3.1.-.-" evidence="5"/>
<comment type="caution">
    <text evidence="7">The sequence shown here is derived from an EMBL/GenBank/DDBJ whole genome shotgun (WGS) entry which is preliminary data.</text>
</comment>
<dbReference type="HAMAP" id="MF_00651">
    <property type="entry name" value="Nuclease_YqgF"/>
    <property type="match status" value="1"/>
</dbReference>
<comment type="subcellular location">
    <subcellularLocation>
        <location evidence="5">Cytoplasm</location>
    </subcellularLocation>
</comment>
<accession>A0A918NDT2</accession>
<evidence type="ECO:0000256" key="2">
    <source>
        <dbReference type="ARBA" id="ARBA00022517"/>
    </source>
</evidence>
<sequence length="150" mass="16520">MPIQTIPDFAATTGPLLGLDPGTKTLGLAISDRTRLIATPLVTIHRKKFTPDAAELLDIYDKNEAVGLVIGLPMNMNGTAGPRVQSVKDFANNLMKIRDLPILFWDERMSTMAVTRGMLEADMSRKKRAENVDKLAAGYILQGVLDRLRN</sequence>
<dbReference type="RefSeq" id="WP_189582489.1">
    <property type="nucleotide sequence ID" value="NZ_BMYV01000001.1"/>
</dbReference>
<proteinExistence type="inferred from homology"/>
<evidence type="ECO:0000256" key="4">
    <source>
        <dbReference type="ARBA" id="ARBA00022801"/>
    </source>
</evidence>
<keyword evidence="4 5" id="KW-0378">Hydrolase</keyword>
<protein>
    <recommendedName>
        <fullName evidence="5">Putative pre-16S rRNA nuclease</fullName>
        <ecNumber evidence="5">3.1.-.-</ecNumber>
    </recommendedName>
</protein>
<dbReference type="EMBL" id="BMYV01000001">
    <property type="protein sequence ID" value="GGX62976.1"/>
    <property type="molecule type" value="Genomic_DNA"/>
</dbReference>
<comment type="function">
    <text evidence="5">Could be a nuclease involved in processing of the 5'-end of pre-16S rRNA.</text>
</comment>
<gene>
    <name evidence="7" type="ORF">GCM10011309_11190</name>
</gene>
<evidence type="ECO:0000313" key="7">
    <source>
        <dbReference type="EMBL" id="GGX62976.1"/>
    </source>
</evidence>